<accession>A0A1X0QVL2</accession>
<dbReference type="Pfam" id="PF26280">
    <property type="entry name" value="Ig_TRAPPC9-Trs120_2nd"/>
    <property type="match status" value="1"/>
</dbReference>
<dbReference type="InterPro" id="IPR058568">
    <property type="entry name" value="Ig_TRAPPC9_Trs120_4th"/>
</dbReference>
<evidence type="ECO:0008006" key="6">
    <source>
        <dbReference type="Google" id="ProtNLM"/>
    </source>
</evidence>
<evidence type="ECO:0000259" key="3">
    <source>
        <dbReference type="Pfam" id="PF26282"/>
    </source>
</evidence>
<dbReference type="Pfam" id="PF26254">
    <property type="entry name" value="Ig_TRAPPC9-Trs120_1st"/>
    <property type="match status" value="1"/>
</dbReference>
<dbReference type="GO" id="GO:0005802">
    <property type="term" value="C:trans-Golgi network"/>
    <property type="evidence" value="ECO:0007669"/>
    <property type="project" value="TreeGrafter"/>
</dbReference>
<sequence>MAKVTDDYLWLASAAEGRVCATILLEYVQMDAGHITSRAYYESEEQNRDDVSTITFVSEQYRVAITNYAHIRLSAGLPSLVYAECCLRIARFLATCYLNLGWNEQTLSLLIQQKLWNTDPTEVWKRWPSVVGGVSRYSIGQWITKAWEANISEMAQLDQHRRTRLLKGGIMHDTGIMNVLKQICETYGVGEALQEGEKPPSSSSVRGRTSVFKDQLVCGWPQLQVNILKQCINMSEILLDSQSQMYYTAILLKNLYQHISKPDQIRLATSIQTMVTSTTKKKASSDIMISYWGVNIVSSIEPKKPIARRALHTHIIQHDAFNQQARERERDFADPFIYNPFTHKKTIETNYYSTSGVAFQSIPSAISIPANTSTSMVLAGIPEETGTLIVRGCKVQIVGFLEQEFLVELGNTAFSNAGIIKIKRCGLDAVKCRRTRGTSELSGESEQHIFHTFTVVDEQPLLKIKNTSLLHNAMMLYEGEMTHLTIEVENIGNTPVNYIKLSFTESSTIQPLPYNHELSPEEQYENELHTKGTHVFSWEHNSAKESFNPNEEVLLLPGEAKTVTIKIYGKKDCCGGSIQIDYGYIQKDTVDTNVNFIYTRHLYLNILLTVYQHLEPSNWDILSLRHIANLYDDDSAGEENGIKKIEESMKFVQLITNAEVKDKARNDHCLVAIDVKNVWTTPFSVSFIISGDDDNNNVSNISIQPGHTKRILLPFKRLFLSEEACSRPIPSVDPNKQFIKSKISEEELYTCQQIFWYREELLSRIKCAWTCHVTGRTGILNIRPCIGLGLNQLAVLKKENIEFIINVKGDATQRKSRCLFDCKCNNPIEMSITIHNRLKGTQQILLPEIPAHGGQVTHIFPIYFLSSGKFEILYHAEDVRTRKIYYDSEWAIFNAIESP</sequence>
<dbReference type="InterPro" id="IPR058564">
    <property type="entry name" value="TPR_TRAPPC9_Trs120"/>
</dbReference>
<feature type="domain" description="Trs120/TRAPPC9 TPR region" evidence="1">
    <location>
        <begin position="172"/>
        <end position="281"/>
    </location>
</feature>
<evidence type="ECO:0000259" key="4">
    <source>
        <dbReference type="Pfam" id="PF26283"/>
    </source>
</evidence>
<organism evidence="5">
    <name type="scientific">Rhizopus microsporus var. microsporus</name>
    <dbReference type="NCBI Taxonomy" id="86635"/>
    <lineage>
        <taxon>Eukaryota</taxon>
        <taxon>Fungi</taxon>
        <taxon>Fungi incertae sedis</taxon>
        <taxon>Mucoromycota</taxon>
        <taxon>Mucoromycotina</taxon>
        <taxon>Mucoromycetes</taxon>
        <taxon>Mucorales</taxon>
        <taxon>Mucorineae</taxon>
        <taxon>Rhizopodaceae</taxon>
        <taxon>Rhizopus</taxon>
    </lineage>
</organism>
<dbReference type="PANTHER" id="PTHR21512:SF5">
    <property type="entry name" value="TRAFFICKING PROTEIN PARTICLE COMPLEX SUBUNIT 9"/>
    <property type="match status" value="1"/>
</dbReference>
<feature type="domain" description="Trs120/TRAPPC9 first Ig-like" evidence="2">
    <location>
        <begin position="353"/>
        <end position="448"/>
    </location>
</feature>
<dbReference type="OrthoDB" id="27962at2759"/>
<protein>
    <recommendedName>
        <fullName evidence="6">Trs120-domain-containing protein</fullName>
    </recommendedName>
</protein>
<dbReference type="InterPro" id="IPR013935">
    <property type="entry name" value="Trs120_TRAPPC9"/>
</dbReference>
<evidence type="ECO:0000313" key="5">
    <source>
        <dbReference type="EMBL" id="ORE03796.1"/>
    </source>
</evidence>
<dbReference type="Pfam" id="PF26251">
    <property type="entry name" value="TPR_TRAPPC9-Trs120"/>
    <property type="match status" value="2"/>
</dbReference>
<dbReference type="Proteomes" id="UP000242414">
    <property type="component" value="Unassembled WGS sequence"/>
</dbReference>
<dbReference type="Pfam" id="PF26282">
    <property type="entry name" value="Ig_TRAPPC9-Trs120_3rd"/>
    <property type="match status" value="1"/>
</dbReference>
<dbReference type="AlphaFoldDB" id="A0A1X0QVL2"/>
<dbReference type="InterPro" id="IPR058567">
    <property type="entry name" value="Ig_TRAPPC9_Trs120_3rd"/>
</dbReference>
<dbReference type="EMBL" id="KV921991">
    <property type="protein sequence ID" value="ORE03796.1"/>
    <property type="molecule type" value="Genomic_DNA"/>
</dbReference>
<feature type="domain" description="Trs120/TRAPPC9 fourth Ig-like" evidence="4">
    <location>
        <begin position="839"/>
        <end position="895"/>
    </location>
</feature>
<dbReference type="InterPro" id="IPR058565">
    <property type="entry name" value="Ig_TRAPPC9_Trs120_1st"/>
</dbReference>
<dbReference type="PANTHER" id="PTHR21512">
    <property type="entry name" value="TRAFFICKING PROTEIN PARTICLE COMPLEX SUBUNIT 9"/>
    <property type="match status" value="1"/>
</dbReference>
<gene>
    <name evidence="5" type="ORF">BCV72DRAFT_212593</name>
</gene>
<reference evidence="5" key="1">
    <citation type="journal article" date="2016" name="Proc. Natl. Acad. Sci. U.S.A.">
        <title>Lipid metabolic changes in an early divergent fungus govern the establishment of a mutualistic symbiosis with endobacteria.</title>
        <authorList>
            <person name="Lastovetsky O.A."/>
            <person name="Gaspar M.L."/>
            <person name="Mondo S.J."/>
            <person name="LaButti K.M."/>
            <person name="Sandor L."/>
            <person name="Grigoriev I.V."/>
            <person name="Henry S.A."/>
            <person name="Pawlowska T.E."/>
        </authorList>
    </citation>
    <scope>NUCLEOTIDE SEQUENCE [LARGE SCALE GENOMIC DNA]</scope>
    <source>
        <strain evidence="5">ATCC 52814</strain>
    </source>
</reference>
<evidence type="ECO:0000259" key="2">
    <source>
        <dbReference type="Pfam" id="PF26254"/>
    </source>
</evidence>
<name>A0A1X0QVL2_RHIZD</name>
<feature type="domain" description="Trs120/TRAPPC9 third Ig-like" evidence="3">
    <location>
        <begin position="615"/>
        <end position="792"/>
    </location>
</feature>
<dbReference type="VEuPathDB" id="FungiDB:BCV72DRAFT_212593"/>
<evidence type="ECO:0000259" key="1">
    <source>
        <dbReference type="Pfam" id="PF26251"/>
    </source>
</evidence>
<proteinExistence type="predicted"/>
<dbReference type="Pfam" id="PF26283">
    <property type="entry name" value="Ig_TRAPPC9-Trs120_4th"/>
    <property type="match status" value="1"/>
</dbReference>
<feature type="domain" description="Trs120/TRAPPC9 TPR region" evidence="1">
    <location>
        <begin position="65"/>
        <end position="160"/>
    </location>
</feature>